<protein>
    <submittedName>
        <fullName evidence="1">Uncharacterized protein</fullName>
    </submittedName>
</protein>
<evidence type="ECO:0000313" key="1">
    <source>
        <dbReference type="EMBL" id="PRP81543.1"/>
    </source>
</evidence>
<evidence type="ECO:0000313" key="2">
    <source>
        <dbReference type="Proteomes" id="UP000241769"/>
    </source>
</evidence>
<name>A0A2P6NC89_9EUKA</name>
<dbReference type="EMBL" id="MDYQ01000122">
    <property type="protein sequence ID" value="PRP81543.1"/>
    <property type="molecule type" value="Genomic_DNA"/>
</dbReference>
<dbReference type="Proteomes" id="UP000241769">
    <property type="component" value="Unassembled WGS sequence"/>
</dbReference>
<reference evidence="1 2" key="1">
    <citation type="journal article" date="2018" name="Genome Biol. Evol.">
        <title>Multiple Roots of Fruiting Body Formation in Amoebozoa.</title>
        <authorList>
            <person name="Hillmann F."/>
            <person name="Forbes G."/>
            <person name="Novohradska S."/>
            <person name="Ferling I."/>
            <person name="Riege K."/>
            <person name="Groth M."/>
            <person name="Westermann M."/>
            <person name="Marz M."/>
            <person name="Spaller T."/>
            <person name="Winckler T."/>
            <person name="Schaap P."/>
            <person name="Glockner G."/>
        </authorList>
    </citation>
    <scope>NUCLEOTIDE SEQUENCE [LARGE SCALE GENOMIC DNA]</scope>
    <source>
        <strain evidence="1 2">Jena</strain>
    </source>
</reference>
<proteinExistence type="predicted"/>
<organism evidence="1 2">
    <name type="scientific">Planoprotostelium fungivorum</name>
    <dbReference type="NCBI Taxonomy" id="1890364"/>
    <lineage>
        <taxon>Eukaryota</taxon>
        <taxon>Amoebozoa</taxon>
        <taxon>Evosea</taxon>
        <taxon>Variosea</taxon>
        <taxon>Cavosteliida</taxon>
        <taxon>Cavosteliaceae</taxon>
        <taxon>Planoprotostelium</taxon>
    </lineage>
</organism>
<dbReference type="AlphaFoldDB" id="A0A2P6NC89"/>
<dbReference type="InParanoid" id="A0A2P6NC89"/>
<keyword evidence="2" id="KW-1185">Reference proteome</keyword>
<gene>
    <name evidence="1" type="ORF">PROFUN_10905</name>
</gene>
<comment type="caution">
    <text evidence="1">The sequence shown here is derived from an EMBL/GenBank/DDBJ whole genome shotgun (WGS) entry which is preliminary data.</text>
</comment>
<accession>A0A2P6NC89</accession>
<sequence length="281" mass="32096">MEPCADVSLPRRCITPNKTCITPNKTCITPNKTDTYYQLISLVTRSTEARVDPPYLLPLCGCYVTLVTCHGDRRKDSMMLPENCQKTRNRREVWAITSAMVSYQEMLPLDTIMCWIDELWTALQENEGKTLTCPPATIEDFTLLHPMSAVQRRSYDNENRFLIPRPSQLAADITKCTVRVQLFDSQGSPLNVREQQYLKGPPDALEMEMDLHKCRSPPFCLKIHWMLGESRVMLGFIIEYSTKDGTAHQVTLRSNVFALGSGKKSYKTKKIYGNAETRNML</sequence>